<sequence>MGSLISIASLTSDGACHRQVRALRWPAGVVCPHCGSRETIRRGKDDRQPERQRYQCKACGKRFDDLTGTVFEGHHQPLKVWILCLYLMSLNLSNQQIA</sequence>
<feature type="domain" description="Transposase zinc-ribbon" evidence="1">
    <location>
        <begin position="12"/>
        <end position="61"/>
    </location>
</feature>
<dbReference type="Proteomes" id="UP001308005">
    <property type="component" value="Unassembled WGS sequence"/>
</dbReference>
<evidence type="ECO:0000259" key="1">
    <source>
        <dbReference type="Pfam" id="PF12760"/>
    </source>
</evidence>
<dbReference type="EMBL" id="JAYMYJ010000002">
    <property type="protein sequence ID" value="MEB4589363.1"/>
    <property type="molecule type" value="Genomic_DNA"/>
</dbReference>
<accession>A0ABU6CR85</accession>
<name>A0ABU6CR85_9GAMM</name>
<protein>
    <submittedName>
        <fullName evidence="2">Transposase</fullName>
    </submittedName>
</protein>
<evidence type="ECO:0000313" key="3">
    <source>
        <dbReference type="Proteomes" id="UP001308005"/>
    </source>
</evidence>
<reference evidence="3" key="1">
    <citation type="submission" date="2023-07" db="EMBL/GenBank/DDBJ databases">
        <title>The carbon used by Thiothrix.</title>
        <authorList>
            <person name="Chen L."/>
        </authorList>
    </citation>
    <scope>NUCLEOTIDE SEQUENCE [LARGE SCALE GENOMIC DNA]</scope>
</reference>
<dbReference type="RefSeq" id="WP_324692554.1">
    <property type="nucleotide sequence ID" value="NZ_JAYMYJ010000002.1"/>
</dbReference>
<comment type="caution">
    <text evidence="2">The sequence shown here is derived from an EMBL/GenBank/DDBJ whole genome shotgun (WGS) entry which is preliminary data.</text>
</comment>
<gene>
    <name evidence="2" type="ORF">VSS37_00065</name>
</gene>
<evidence type="ECO:0000313" key="2">
    <source>
        <dbReference type="EMBL" id="MEB4589363.1"/>
    </source>
</evidence>
<feature type="non-terminal residue" evidence="2">
    <location>
        <position position="98"/>
    </location>
</feature>
<keyword evidence="3" id="KW-1185">Reference proteome</keyword>
<dbReference type="InterPro" id="IPR024442">
    <property type="entry name" value="Transposase_Zn_ribbon"/>
</dbReference>
<organism evidence="2 3">
    <name type="scientific">Candidatus Thiothrix phosphatis</name>
    <dbReference type="NCBI Taxonomy" id="3112415"/>
    <lineage>
        <taxon>Bacteria</taxon>
        <taxon>Pseudomonadati</taxon>
        <taxon>Pseudomonadota</taxon>
        <taxon>Gammaproteobacteria</taxon>
        <taxon>Thiotrichales</taxon>
        <taxon>Thiotrichaceae</taxon>
        <taxon>Thiothrix</taxon>
    </lineage>
</organism>
<dbReference type="Pfam" id="PF12760">
    <property type="entry name" value="Zn_ribbon_IS1595"/>
    <property type="match status" value="1"/>
</dbReference>
<proteinExistence type="predicted"/>